<dbReference type="Pfam" id="PF03033">
    <property type="entry name" value="Glyco_transf_28"/>
    <property type="match status" value="1"/>
</dbReference>
<dbReference type="GO" id="GO:1901137">
    <property type="term" value="P:carbohydrate derivative biosynthetic process"/>
    <property type="evidence" value="ECO:0007669"/>
    <property type="project" value="UniProtKB-ARBA"/>
</dbReference>
<reference evidence="5 6" key="1">
    <citation type="journal article" date="2015" name="Nature">
        <title>rRNA introns, odd ribosomes, and small enigmatic genomes across a large radiation of phyla.</title>
        <authorList>
            <person name="Brown C.T."/>
            <person name="Hug L.A."/>
            <person name="Thomas B.C."/>
            <person name="Sharon I."/>
            <person name="Castelle C.J."/>
            <person name="Singh A."/>
            <person name="Wilkins M.J."/>
            <person name="Williams K.H."/>
            <person name="Banfield J.F."/>
        </authorList>
    </citation>
    <scope>NUCLEOTIDE SEQUENCE [LARGE SCALE GENOMIC DNA]</scope>
</reference>
<organism evidence="5 6">
    <name type="scientific">Candidatus Shapirobacteria bacterium GW2011_GWE2_38_30</name>
    <dbReference type="NCBI Taxonomy" id="1618490"/>
    <lineage>
        <taxon>Bacteria</taxon>
        <taxon>Candidatus Shapironibacteriota</taxon>
    </lineage>
</organism>
<dbReference type="Proteomes" id="UP000034406">
    <property type="component" value="Unassembled WGS sequence"/>
</dbReference>
<evidence type="ECO:0000256" key="2">
    <source>
        <dbReference type="ARBA" id="ARBA00022679"/>
    </source>
</evidence>
<dbReference type="CDD" id="cd03785">
    <property type="entry name" value="GT28_MurG"/>
    <property type="match status" value="1"/>
</dbReference>
<dbReference type="InterPro" id="IPR007235">
    <property type="entry name" value="Glyco_trans_28_C"/>
</dbReference>
<dbReference type="PANTHER" id="PTHR21015:SF22">
    <property type="entry name" value="GLYCOSYLTRANSFERASE"/>
    <property type="match status" value="1"/>
</dbReference>
<evidence type="ECO:0000259" key="4">
    <source>
        <dbReference type="Pfam" id="PF04101"/>
    </source>
</evidence>
<dbReference type="Pfam" id="PF04101">
    <property type="entry name" value="Glyco_tran_28_C"/>
    <property type="match status" value="1"/>
</dbReference>
<dbReference type="SUPFAM" id="SSF53756">
    <property type="entry name" value="UDP-Glycosyltransferase/glycogen phosphorylase"/>
    <property type="match status" value="1"/>
</dbReference>
<protein>
    <recommendedName>
        <fullName evidence="7">Undecaprenyldiphospho-muramoylpentapeptide beta-N-acetylglucosaminyltransferase</fullName>
    </recommendedName>
</protein>
<feature type="domain" description="Glycosyltransferase family 28 N-terminal" evidence="3">
    <location>
        <begin position="8"/>
        <end position="145"/>
    </location>
</feature>
<proteinExistence type="predicted"/>
<dbReference type="Gene3D" id="3.40.50.2000">
    <property type="entry name" value="Glycogen Phosphorylase B"/>
    <property type="match status" value="2"/>
</dbReference>
<evidence type="ECO:0000256" key="1">
    <source>
        <dbReference type="ARBA" id="ARBA00022676"/>
    </source>
</evidence>
<dbReference type="PANTHER" id="PTHR21015">
    <property type="entry name" value="UDP-N-ACETYLGLUCOSAMINE--N-ACETYLMURAMYL-(PENTAPEPTIDE) PYROPHOSPHORYL-UNDECAPRENOL N-ACETYLGLUCOSAMINE TRANSFERASE 1"/>
    <property type="match status" value="1"/>
</dbReference>
<feature type="domain" description="Glycosyl transferase family 28 C-terminal" evidence="4">
    <location>
        <begin position="194"/>
        <end position="345"/>
    </location>
</feature>
<evidence type="ECO:0000313" key="5">
    <source>
        <dbReference type="EMBL" id="KKQ68781.1"/>
    </source>
</evidence>
<gene>
    <name evidence="5" type="ORF">US90_C0021G0024</name>
</gene>
<evidence type="ECO:0000313" key="6">
    <source>
        <dbReference type="Proteomes" id="UP000034406"/>
    </source>
</evidence>
<comment type="caution">
    <text evidence="5">The sequence shown here is derived from an EMBL/GenBank/DDBJ whole genome shotgun (WGS) entry which is preliminary data.</text>
</comment>
<dbReference type="GO" id="GO:0005975">
    <property type="term" value="P:carbohydrate metabolic process"/>
    <property type="evidence" value="ECO:0007669"/>
    <property type="project" value="InterPro"/>
</dbReference>
<dbReference type="AlphaFoldDB" id="A0A0G0MV40"/>
<dbReference type="GO" id="GO:0016758">
    <property type="term" value="F:hexosyltransferase activity"/>
    <property type="evidence" value="ECO:0007669"/>
    <property type="project" value="InterPro"/>
</dbReference>
<accession>A0A0G0MV40</accession>
<sequence length="360" mass="40911">MNKKIIITGNHHTPAIELIKQLNTDTKYQWQIYYISHEFPTETHIKNSIIPLVGDRYYNLESGKLDRRWLINTLTGIPKIFSAIFKSIKLIKTINPDIVVSFGGYTSFPVIFTSAIFKIPSITHEQTLTPSLATKINSYFCQKIALSFNQASAHFQKFKNKVHITGNLLRSEIFKTSTTNFKSLNSIIKNSPLIYVTGGNQGSHSINQTLVKLLPKLKPYTIVHQTGKLDYLEISKTTNQFKNYYPTVYINLKDIGWVLNNSSLIISRAGANTCQEIVALNKKSILIPLPHSQQYEQDLNAIWTKEKLPLQTIIIPDKNLTPDKLLTNLTNLIKTPTTPSSNLPKYTQNTKLLKLIHETI</sequence>
<name>A0A0G0MV40_9BACT</name>
<dbReference type="STRING" id="1618490.US90_C0021G0024"/>
<keyword evidence="2" id="KW-0808">Transferase</keyword>
<keyword evidence="1" id="KW-0328">Glycosyltransferase</keyword>
<evidence type="ECO:0000259" key="3">
    <source>
        <dbReference type="Pfam" id="PF03033"/>
    </source>
</evidence>
<dbReference type="EMBL" id="LBUT01000021">
    <property type="protein sequence ID" value="KKQ68781.1"/>
    <property type="molecule type" value="Genomic_DNA"/>
</dbReference>
<evidence type="ECO:0008006" key="7">
    <source>
        <dbReference type="Google" id="ProtNLM"/>
    </source>
</evidence>
<dbReference type="InterPro" id="IPR004276">
    <property type="entry name" value="GlycoTrans_28_N"/>
</dbReference>